<gene>
    <name evidence="1" type="ORF">GCM10007071_24730</name>
</gene>
<keyword evidence="2" id="KW-1185">Reference proteome</keyword>
<dbReference type="Proteomes" id="UP000601597">
    <property type="component" value="Unassembled WGS sequence"/>
</dbReference>
<name>A0ABQ3B3D4_9GAMM</name>
<evidence type="ECO:0000313" key="2">
    <source>
        <dbReference type="Proteomes" id="UP000601597"/>
    </source>
</evidence>
<proteinExistence type="predicted"/>
<organism evidence="1 2">
    <name type="scientific">Marinobacter zhanjiangensis</name>
    <dbReference type="NCBI Taxonomy" id="578215"/>
    <lineage>
        <taxon>Bacteria</taxon>
        <taxon>Pseudomonadati</taxon>
        <taxon>Pseudomonadota</taxon>
        <taxon>Gammaproteobacteria</taxon>
        <taxon>Pseudomonadales</taxon>
        <taxon>Marinobacteraceae</taxon>
        <taxon>Marinobacter</taxon>
    </lineage>
</organism>
<accession>A0ABQ3B3D4</accession>
<reference evidence="2" key="1">
    <citation type="journal article" date="2019" name="Int. J. Syst. Evol. Microbiol.">
        <title>The Global Catalogue of Microorganisms (GCM) 10K type strain sequencing project: providing services to taxonomists for standard genome sequencing and annotation.</title>
        <authorList>
            <consortium name="The Broad Institute Genomics Platform"/>
            <consortium name="The Broad Institute Genome Sequencing Center for Infectious Disease"/>
            <person name="Wu L."/>
            <person name="Ma J."/>
        </authorList>
    </citation>
    <scope>NUCLEOTIDE SEQUENCE [LARGE SCALE GENOMIC DNA]</scope>
    <source>
        <strain evidence="2">KCTC 22280</strain>
    </source>
</reference>
<comment type="caution">
    <text evidence="1">The sequence shown here is derived from an EMBL/GenBank/DDBJ whole genome shotgun (WGS) entry which is preliminary data.</text>
</comment>
<evidence type="ECO:0000313" key="1">
    <source>
        <dbReference type="EMBL" id="GGY76337.1"/>
    </source>
</evidence>
<protein>
    <submittedName>
        <fullName evidence="1">Uncharacterized protein</fullName>
    </submittedName>
</protein>
<dbReference type="EMBL" id="BMXV01000005">
    <property type="protein sequence ID" value="GGY76337.1"/>
    <property type="molecule type" value="Genomic_DNA"/>
</dbReference>
<sequence>MDTHLQDQCVFRVSKENVEQLFRSDIPRKLELSDVDVVARLPFGAQWYGIKVKDWKGKEQLIMSAGPESQVPDTGEKPHRDWNARIFCFDKLDSTNPGVKEIALFPPTPGLRGKDRMYCRVDPRCQDDQQLIYFMGHNSIYDGCVTARFRRIGN</sequence>